<gene>
    <name evidence="1" type="ordered locus">MULP_01003</name>
</gene>
<sequence length="95" mass="10152">MNLDGVTRSPIESLNALEEFGVVDPADPIGERLAGSAIDVETTQKRFKIVGQMVGSHSESAYFTAEAHRGRETTTELDGETLDLFPRGGGDDLSA</sequence>
<protein>
    <submittedName>
        <fullName evidence="1">Uncharacterized protein</fullName>
    </submittedName>
</protein>
<proteinExistence type="predicted"/>
<dbReference type="Proteomes" id="UP000011157">
    <property type="component" value="Chromosome"/>
</dbReference>
<name>L7V3C1_MYCL1</name>
<evidence type="ECO:0000313" key="2">
    <source>
        <dbReference type="Proteomes" id="UP000011157"/>
    </source>
</evidence>
<dbReference type="EMBL" id="CP003899">
    <property type="protein sequence ID" value="AGC61030.1"/>
    <property type="molecule type" value="Genomic_DNA"/>
</dbReference>
<dbReference type="AlphaFoldDB" id="L7V3C1"/>
<dbReference type="PATRIC" id="fig|459424.11.peg.1029"/>
<accession>L7V3C1</accession>
<dbReference type="KEGG" id="mli:MULP_01003"/>
<dbReference type="HOGENOM" id="CLU_2369817_0_0_11"/>
<evidence type="ECO:0000313" key="1">
    <source>
        <dbReference type="EMBL" id="AGC61030.1"/>
    </source>
</evidence>
<reference evidence="1 2" key="1">
    <citation type="journal article" date="2013" name="J. Bacteriol.">
        <title>Complete Genome Sequence of the Frog Pathogen Mycobacterium ulcerans Ecovar Liflandii.</title>
        <authorList>
            <person name="Tobias N.J."/>
            <person name="Doig K.D."/>
            <person name="Medema M.H."/>
            <person name="Chen H."/>
            <person name="Haring V."/>
            <person name="Moore R."/>
            <person name="Seemann T."/>
            <person name="Stinear T.P."/>
        </authorList>
    </citation>
    <scope>NUCLEOTIDE SEQUENCE [LARGE SCALE GENOMIC DNA]</scope>
    <source>
        <strain evidence="1 2">128FXT</strain>
    </source>
</reference>
<keyword evidence="2" id="KW-1185">Reference proteome</keyword>
<organism evidence="1 2">
    <name type="scientific">Mycobacterium liflandii (strain 128FXT)</name>
    <dbReference type="NCBI Taxonomy" id="459424"/>
    <lineage>
        <taxon>Bacteria</taxon>
        <taxon>Bacillati</taxon>
        <taxon>Actinomycetota</taxon>
        <taxon>Actinomycetes</taxon>
        <taxon>Mycobacteriales</taxon>
        <taxon>Mycobacteriaceae</taxon>
        <taxon>Mycobacterium</taxon>
        <taxon>Mycobacterium ulcerans group</taxon>
    </lineage>
</organism>